<dbReference type="Pfam" id="PF13439">
    <property type="entry name" value="Glyco_transf_4"/>
    <property type="match status" value="1"/>
</dbReference>
<protein>
    <submittedName>
        <fullName evidence="2">D-inositol-3-phosphate glycosyltransferase</fullName>
    </submittedName>
</protein>
<dbReference type="PANTHER" id="PTHR45947">
    <property type="entry name" value="SULFOQUINOVOSYL TRANSFERASE SQD2"/>
    <property type="match status" value="1"/>
</dbReference>
<dbReference type="InterPro" id="IPR017522">
    <property type="entry name" value="Sugar_tfrase_PEP-CTERM_Stp2"/>
</dbReference>
<gene>
    <name evidence="2" type="ORF">Nstercoris_02172</name>
</gene>
<name>A0A4Y1YT65_9PROT</name>
<keyword evidence="2" id="KW-0808">Transferase</keyword>
<dbReference type="KEGG" id="nst:Nstercoris_02172"/>
<dbReference type="Gene3D" id="3.40.50.2000">
    <property type="entry name" value="Glycogen Phosphorylase B"/>
    <property type="match status" value="2"/>
</dbReference>
<dbReference type="GO" id="GO:0016757">
    <property type="term" value="F:glycosyltransferase activity"/>
    <property type="evidence" value="ECO:0007669"/>
    <property type="project" value="TreeGrafter"/>
</dbReference>
<accession>A0A4Y1YT65</accession>
<proteinExistence type="predicted"/>
<dbReference type="Pfam" id="PF13692">
    <property type="entry name" value="Glyco_trans_1_4"/>
    <property type="match status" value="1"/>
</dbReference>
<evidence type="ECO:0000313" key="2">
    <source>
        <dbReference type="EMBL" id="BBL35895.1"/>
    </source>
</evidence>
<keyword evidence="3" id="KW-1185">Reference proteome</keyword>
<feature type="domain" description="Glycosyltransferase subfamily 4-like N-terminal" evidence="1">
    <location>
        <begin position="25"/>
        <end position="182"/>
    </location>
</feature>
<evidence type="ECO:0000313" key="3">
    <source>
        <dbReference type="Proteomes" id="UP000316473"/>
    </source>
</evidence>
<sequence>MTDQIVSDDLFRPPLIAHVIFHFGVGGLENGLVNLINHIPENRYRHVIICLKGFSEFHKRLQRNDVEIIALNKREGNDFSIYKKLYRLFKQLNPDIVHTRNLAAMEAQVIAAIAGVKVRIHGEHGRDIFDLEGKNRKYNLLRKLIRPFVHHFIAVSKDLEQWLINTVKVSPARVHQIYNGVEHLRFRPDNTLPVEALPAGFLDDNPFVVGGVGRMAEVKDFPSLVKAFLLLHKQLSVTDRPLKLIIVGDGVARQQCEAMLHASGVEQFAWLPGEREDVPQLMHLMDLFVLPSLAEGVSNTILEAMASSLPVVATRVGGNSELVLIGKTGSLVTPGEPAELAQAINSYYQNNVLARVYGQRAREIIEQQFSMYSMTSGYLAVYDEALGYHAAQTETGIIN</sequence>
<dbReference type="PANTHER" id="PTHR45947:SF14">
    <property type="entry name" value="SLL1723 PROTEIN"/>
    <property type="match status" value="1"/>
</dbReference>
<dbReference type="SUPFAM" id="SSF53756">
    <property type="entry name" value="UDP-Glycosyltransferase/glycogen phosphorylase"/>
    <property type="match status" value="1"/>
</dbReference>
<dbReference type="AlphaFoldDB" id="A0A4Y1YT65"/>
<dbReference type="Proteomes" id="UP000316473">
    <property type="component" value="Chromosome"/>
</dbReference>
<dbReference type="NCBIfam" id="TIGR03088">
    <property type="entry name" value="stp2"/>
    <property type="match status" value="1"/>
</dbReference>
<dbReference type="InterPro" id="IPR050194">
    <property type="entry name" value="Glycosyltransferase_grp1"/>
</dbReference>
<reference evidence="2 3" key="1">
    <citation type="submission" date="2019-06" db="EMBL/GenBank/DDBJ databases">
        <title>Nitrosomonas stercoris KYUHI-S whole genome shotgun sequence.</title>
        <authorList>
            <person name="Nakagawa T."/>
            <person name="Tsuchiya Y."/>
            <person name="Takahashi R."/>
        </authorList>
    </citation>
    <scope>NUCLEOTIDE SEQUENCE [LARGE SCALE GENOMIC DNA]</scope>
    <source>
        <strain evidence="2 3">KYUHI-S</strain>
    </source>
</reference>
<dbReference type="EMBL" id="AP019755">
    <property type="protein sequence ID" value="BBL35895.1"/>
    <property type="molecule type" value="Genomic_DNA"/>
</dbReference>
<evidence type="ECO:0000259" key="1">
    <source>
        <dbReference type="Pfam" id="PF13439"/>
    </source>
</evidence>
<organism evidence="2 3">
    <name type="scientific">Nitrosomonas stercoris</name>
    <dbReference type="NCBI Taxonomy" id="1444684"/>
    <lineage>
        <taxon>Bacteria</taxon>
        <taxon>Pseudomonadati</taxon>
        <taxon>Pseudomonadota</taxon>
        <taxon>Betaproteobacteria</taxon>
        <taxon>Nitrosomonadales</taxon>
        <taxon>Nitrosomonadaceae</taxon>
        <taxon>Nitrosomonas</taxon>
    </lineage>
</organism>
<dbReference type="InterPro" id="IPR028098">
    <property type="entry name" value="Glyco_trans_4-like_N"/>
</dbReference>